<dbReference type="AlphaFoldDB" id="N6W3R5"/>
<dbReference type="Proteomes" id="UP000013165">
    <property type="component" value="Unassembled WGS sequence"/>
</dbReference>
<evidence type="ECO:0000313" key="13">
    <source>
        <dbReference type="Proteomes" id="UP000013165"/>
    </source>
</evidence>
<gene>
    <name evidence="12" type="ORF">J057_05391</name>
</gene>
<dbReference type="PANTHER" id="PTHR43342">
    <property type="entry name" value="NADH-QUINONE OXIDOREDUCTASE, E SUBUNIT"/>
    <property type="match status" value="1"/>
</dbReference>
<dbReference type="Gene3D" id="3.40.30.10">
    <property type="entry name" value="Glutaredoxin"/>
    <property type="match status" value="1"/>
</dbReference>
<organism evidence="12 13">
    <name type="scientific">Marinobacter nanhaiticus D15-8W</name>
    <dbReference type="NCBI Taxonomy" id="626887"/>
    <lineage>
        <taxon>Bacteria</taxon>
        <taxon>Pseudomonadati</taxon>
        <taxon>Pseudomonadota</taxon>
        <taxon>Gammaproteobacteria</taxon>
        <taxon>Pseudomonadales</taxon>
        <taxon>Marinobacteraceae</taxon>
        <taxon>Marinobacter</taxon>
    </lineage>
</organism>
<evidence type="ECO:0000256" key="4">
    <source>
        <dbReference type="ARBA" id="ARBA00022723"/>
    </source>
</evidence>
<dbReference type="InterPro" id="IPR028431">
    <property type="entry name" value="NADP_DH_HndA-like"/>
</dbReference>
<evidence type="ECO:0000313" key="12">
    <source>
        <dbReference type="EMBL" id="ENO14759.1"/>
    </source>
</evidence>
<dbReference type="GO" id="GO:0046872">
    <property type="term" value="F:metal ion binding"/>
    <property type="evidence" value="ECO:0007669"/>
    <property type="project" value="UniProtKB-KW"/>
</dbReference>
<keyword evidence="13" id="KW-1185">Reference proteome</keyword>
<dbReference type="HOGENOM" id="CLU_054362_2_1_6"/>
<dbReference type="NCBIfam" id="NF004638">
    <property type="entry name" value="PRK05988.1"/>
    <property type="match status" value="1"/>
</dbReference>
<evidence type="ECO:0000256" key="6">
    <source>
        <dbReference type="ARBA" id="ARBA00023014"/>
    </source>
</evidence>
<evidence type="ECO:0000256" key="11">
    <source>
        <dbReference type="SAM" id="MobiDB-lite"/>
    </source>
</evidence>
<dbReference type="SUPFAM" id="SSF52833">
    <property type="entry name" value="Thioredoxin-like"/>
    <property type="match status" value="1"/>
</dbReference>
<feature type="region of interest" description="Disordered" evidence="11">
    <location>
        <begin position="1"/>
        <end position="25"/>
    </location>
</feature>
<dbReference type="OrthoDB" id="9807941at2"/>
<evidence type="ECO:0000256" key="10">
    <source>
        <dbReference type="PIRSR" id="PIRSR000216-1"/>
    </source>
</evidence>
<comment type="caution">
    <text evidence="12">The sequence shown here is derived from an EMBL/GenBank/DDBJ whole genome shotgun (WGS) entry which is preliminary data.</text>
</comment>
<dbReference type="PATRIC" id="fig|626887.3.peg.1067"/>
<dbReference type="Pfam" id="PF01257">
    <property type="entry name" value="2Fe-2S_thioredx"/>
    <property type="match status" value="1"/>
</dbReference>
<dbReference type="GO" id="GO:0051537">
    <property type="term" value="F:2 iron, 2 sulfur cluster binding"/>
    <property type="evidence" value="ECO:0007669"/>
    <property type="project" value="UniProtKB-KW"/>
</dbReference>
<evidence type="ECO:0000256" key="7">
    <source>
        <dbReference type="ARBA" id="ARBA00031580"/>
    </source>
</evidence>
<feature type="compositionally biased region" description="Basic and acidic residues" evidence="11">
    <location>
        <begin position="1"/>
        <end position="10"/>
    </location>
</feature>
<reference evidence="12 13" key="1">
    <citation type="journal article" date="2013" name="Genome Announc.">
        <title>Genome Sequence of the Polycyclic Aromatic Hydrocarbon-Degrading Bacterium Strain Marinobacter nanhaiticus D15-8WT.</title>
        <authorList>
            <person name="Cui Z."/>
            <person name="Gao W."/>
            <person name="Li Q."/>
            <person name="Xu G."/>
            <person name="Zheng L."/>
        </authorList>
    </citation>
    <scope>NUCLEOTIDE SEQUENCE [LARGE SCALE GENOMIC DNA]</scope>
    <source>
        <strain evidence="12 13">D15-8W</strain>
    </source>
</reference>
<comment type="similarity">
    <text evidence="1">Belongs to the complex I 24 kDa subunit family.</text>
</comment>
<dbReference type="STRING" id="626887.J057_05391"/>
<accession>N6W3R5</accession>
<dbReference type="CDD" id="cd03081">
    <property type="entry name" value="TRX_Fd_NuoE_FDH_gamma"/>
    <property type="match status" value="1"/>
</dbReference>
<dbReference type="PROSITE" id="PS01099">
    <property type="entry name" value="COMPLEX1_24K"/>
    <property type="match status" value="1"/>
</dbReference>
<dbReference type="InterPro" id="IPR036249">
    <property type="entry name" value="Thioredoxin-like_sf"/>
</dbReference>
<evidence type="ECO:0000256" key="1">
    <source>
        <dbReference type="ARBA" id="ARBA00010643"/>
    </source>
</evidence>
<dbReference type="PIRSF" id="PIRSF000216">
    <property type="entry name" value="NADH_DH_24kDa"/>
    <property type="match status" value="1"/>
</dbReference>
<feature type="binding site" evidence="10">
    <location>
        <position position="100"/>
    </location>
    <ligand>
        <name>[2Fe-2S] cluster</name>
        <dbReference type="ChEBI" id="CHEBI:190135"/>
    </ligand>
</feature>
<keyword evidence="3 10" id="KW-0001">2Fe-2S</keyword>
<dbReference type="eggNOG" id="COG1905">
    <property type="taxonomic scope" value="Bacteria"/>
</dbReference>
<comment type="cofactor">
    <cofactor evidence="10">
        <name>[2Fe-2S] cluster</name>
        <dbReference type="ChEBI" id="CHEBI:190135"/>
    </cofactor>
    <text evidence="10">Binds 1 [2Fe-2S] cluster.</text>
</comment>
<evidence type="ECO:0000256" key="5">
    <source>
        <dbReference type="ARBA" id="ARBA00023004"/>
    </source>
</evidence>
<keyword evidence="4 10" id="KW-0479">Metal-binding</keyword>
<dbReference type="EMBL" id="APLQ01000011">
    <property type="protein sequence ID" value="ENO14759.1"/>
    <property type="molecule type" value="Genomic_DNA"/>
</dbReference>
<dbReference type="RefSeq" id="WP_004579056.1">
    <property type="nucleotide sequence ID" value="NZ_AP028878.1"/>
</dbReference>
<comment type="cofactor">
    <cofactor evidence="9">
        <name>[2Fe-2S] cluster</name>
        <dbReference type="ChEBI" id="CHEBI:190135"/>
    </cofactor>
</comment>
<feature type="binding site" evidence="10">
    <location>
        <position position="145"/>
    </location>
    <ligand>
        <name>[2Fe-2S] cluster</name>
        <dbReference type="ChEBI" id="CHEBI:190135"/>
    </ligand>
</feature>
<protein>
    <recommendedName>
        <fullName evidence="2">NADH-quinone oxidoreductase subunit E</fullName>
    </recommendedName>
    <alternativeName>
        <fullName evidence="7">NADH dehydrogenase I subunit E</fullName>
    </alternativeName>
    <alternativeName>
        <fullName evidence="8">NDH-1 subunit E</fullName>
    </alternativeName>
</protein>
<evidence type="ECO:0000256" key="3">
    <source>
        <dbReference type="ARBA" id="ARBA00022714"/>
    </source>
</evidence>
<evidence type="ECO:0000256" key="9">
    <source>
        <dbReference type="ARBA" id="ARBA00034078"/>
    </source>
</evidence>
<proteinExistence type="inferred from homology"/>
<keyword evidence="5 10" id="KW-0408">Iron</keyword>
<evidence type="ECO:0000256" key="8">
    <source>
        <dbReference type="ARBA" id="ARBA00032788"/>
    </source>
</evidence>
<sequence>MLEENNRTDESLSMAPAGSRPPQEWTPELIQQEVDRLKEKPGAMLPILHAIQDRFGYIPEAAVPIIAETLRHTRAEVHGIISFYHHFRTHPIGSHVVHICRAEACQAVGSRQLEAHIKDRLGVDYHQTSRDNEFTLEPVYCLGNCACGPSIRVDDSIHGRVTADKFDRLVDRLTTSAVEVK</sequence>
<dbReference type="InterPro" id="IPR041921">
    <property type="entry name" value="NuoE_N"/>
</dbReference>
<dbReference type="InterPro" id="IPR002023">
    <property type="entry name" value="NuoE-like"/>
</dbReference>
<dbReference type="PANTHER" id="PTHR43342:SF1">
    <property type="entry name" value="BIFURCATING [FEFE] HYDROGENASE GAMMA SUBUNIT"/>
    <property type="match status" value="1"/>
</dbReference>
<evidence type="ECO:0000256" key="2">
    <source>
        <dbReference type="ARBA" id="ARBA00019898"/>
    </source>
</evidence>
<dbReference type="GO" id="GO:0016491">
    <property type="term" value="F:oxidoreductase activity"/>
    <property type="evidence" value="ECO:0007669"/>
    <property type="project" value="InterPro"/>
</dbReference>
<feature type="binding site" evidence="10">
    <location>
        <position position="141"/>
    </location>
    <ligand>
        <name>[2Fe-2S] cluster</name>
        <dbReference type="ChEBI" id="CHEBI:190135"/>
    </ligand>
</feature>
<keyword evidence="6 10" id="KW-0411">Iron-sulfur</keyword>
<name>N6W3R5_9GAMM</name>
<feature type="binding site" evidence="10">
    <location>
        <position position="105"/>
    </location>
    <ligand>
        <name>[2Fe-2S] cluster</name>
        <dbReference type="ChEBI" id="CHEBI:190135"/>
    </ligand>
</feature>
<dbReference type="Gene3D" id="1.10.10.1590">
    <property type="entry name" value="NADH-quinone oxidoreductase subunit E"/>
    <property type="match status" value="1"/>
</dbReference>